<dbReference type="InterPro" id="IPR001173">
    <property type="entry name" value="Glyco_trans_2-like"/>
</dbReference>
<gene>
    <name evidence="7" type="ORF">J2S03_000720</name>
</gene>
<comment type="similarity">
    <text evidence="1">Belongs to the glycosyltransferase 2 family.</text>
</comment>
<evidence type="ECO:0000256" key="4">
    <source>
        <dbReference type="SAM" id="Phobius"/>
    </source>
</evidence>
<keyword evidence="2" id="KW-0328">Glycosyltransferase</keyword>
<organism evidence="7 8">
    <name type="scientific">Alicyclobacillus cycloheptanicus</name>
    <dbReference type="NCBI Taxonomy" id="1457"/>
    <lineage>
        <taxon>Bacteria</taxon>
        <taxon>Bacillati</taxon>
        <taxon>Bacillota</taxon>
        <taxon>Bacilli</taxon>
        <taxon>Bacillales</taxon>
        <taxon>Alicyclobacillaceae</taxon>
        <taxon>Alicyclobacillus</taxon>
    </lineage>
</organism>
<dbReference type="EMBL" id="JAUSTP010000003">
    <property type="protein sequence ID" value="MDQ0188906.1"/>
    <property type="molecule type" value="Genomic_DNA"/>
</dbReference>
<feature type="transmembrane region" description="Helical" evidence="4">
    <location>
        <begin position="588"/>
        <end position="610"/>
    </location>
</feature>
<keyword evidence="4" id="KW-0472">Membrane</keyword>
<comment type="caution">
    <text evidence="7">The sequence shown here is derived from an EMBL/GenBank/DDBJ whole genome shotgun (WGS) entry which is preliminary data.</text>
</comment>
<dbReference type="CDD" id="cd06427">
    <property type="entry name" value="CESA_like_2"/>
    <property type="match status" value="1"/>
</dbReference>
<keyword evidence="4" id="KW-0812">Transmembrane</keyword>
<sequence>MHLLPSRPKLAVGTARTSAPPLGKLLIEQKCITPEQLDSALAFQRKSGGRLGEILVALQLVHPRELYRILADQIGIDRVNSMKPMNVHHQFPESLARQYGAVVIEECDTHLSVAVTQPLSSEERTAVSSYFSKPIREVLATPYEMERFWDQVFRSELLEESIERLHVEQPRDSAMSVLTRSQLALMIAIFVGVVVCAVMDFLRTVTVINILCQLVYFSLATFKARVLYRGMSVEAHSISDDEVKELDENELPIYTILVPLYREANVLPELIRHIENMDYPKHKLDVRLLFEEDDVETISQAERLQIPYYFTFVKVPVSQPRTKPKACNYGLIRARGEYVVIYDAEDRPEPDQLKKVLVAFRKLGKKTACVQAKLNYFNGNQNLLTRWFTQEYSNWFGILLPGVMSMKLPIPLGGTSNHFRMSVLKQINAWDPYNVTEDADLGVRLYKSGHTTGIVDSTTWEEANSRLYNWVKQRTRWIKGYMQTWLVHMRNPWRLYRQLGGRGFWGFQAIVLGTPLLPLMNPPFWVMMFLWFFQHQKWIPEIFPGPIYYMAACLLVMGNFFFVYSGVVGTYQFSERYMHVPGVLSFRLVRSAIISPLYWALMSIAAYRAVWQLVVNPFYWEKTRHGLTRSTRQSGQSVGITT</sequence>
<evidence type="ECO:0000256" key="3">
    <source>
        <dbReference type="ARBA" id="ARBA00022679"/>
    </source>
</evidence>
<dbReference type="RefSeq" id="WP_274456503.1">
    <property type="nucleotide sequence ID" value="NZ_CP067097.1"/>
</dbReference>
<feature type="domain" description="Glycosyltransferase 2-like" evidence="6">
    <location>
        <begin position="338"/>
        <end position="533"/>
    </location>
</feature>
<dbReference type="SUPFAM" id="SSF160246">
    <property type="entry name" value="EspE N-terminal domain-like"/>
    <property type="match status" value="1"/>
</dbReference>
<dbReference type="Pfam" id="PF05157">
    <property type="entry name" value="MshEN"/>
    <property type="match status" value="1"/>
</dbReference>
<feature type="transmembrane region" description="Helical" evidence="4">
    <location>
        <begin position="547"/>
        <end position="567"/>
    </location>
</feature>
<reference evidence="7 8" key="1">
    <citation type="submission" date="2023-07" db="EMBL/GenBank/DDBJ databases">
        <title>Genomic Encyclopedia of Type Strains, Phase IV (KMG-IV): sequencing the most valuable type-strain genomes for metagenomic binning, comparative biology and taxonomic classification.</title>
        <authorList>
            <person name="Goeker M."/>
        </authorList>
    </citation>
    <scope>NUCLEOTIDE SEQUENCE [LARGE SCALE GENOMIC DNA]</scope>
    <source>
        <strain evidence="7 8">DSM 4006</strain>
    </source>
</reference>
<dbReference type="InterPro" id="IPR037257">
    <property type="entry name" value="T2SS_E_N_sf"/>
</dbReference>
<protein>
    <submittedName>
        <fullName evidence="7">Cellulose synthase/poly-beta-1,6-N-acetylglucosamine synthase-like glycosyltransferase</fullName>
    </submittedName>
</protein>
<evidence type="ECO:0000259" key="6">
    <source>
        <dbReference type="Pfam" id="PF13632"/>
    </source>
</evidence>
<evidence type="ECO:0000313" key="7">
    <source>
        <dbReference type="EMBL" id="MDQ0188906.1"/>
    </source>
</evidence>
<dbReference type="InterPro" id="IPR007831">
    <property type="entry name" value="T2SS_GspE_N"/>
</dbReference>
<keyword evidence="8" id="KW-1185">Reference proteome</keyword>
<dbReference type="Gene3D" id="3.90.550.10">
    <property type="entry name" value="Spore Coat Polysaccharide Biosynthesis Protein SpsA, Chain A"/>
    <property type="match status" value="1"/>
</dbReference>
<dbReference type="PANTHER" id="PTHR43630">
    <property type="entry name" value="POLY-BETA-1,6-N-ACETYL-D-GLUCOSAMINE SYNTHASE"/>
    <property type="match status" value="1"/>
</dbReference>
<evidence type="ECO:0000256" key="2">
    <source>
        <dbReference type="ARBA" id="ARBA00022676"/>
    </source>
</evidence>
<keyword evidence="4" id="KW-1133">Transmembrane helix</keyword>
<evidence type="ECO:0000256" key="1">
    <source>
        <dbReference type="ARBA" id="ARBA00006739"/>
    </source>
</evidence>
<evidence type="ECO:0000313" key="8">
    <source>
        <dbReference type="Proteomes" id="UP001232973"/>
    </source>
</evidence>
<dbReference type="SUPFAM" id="SSF53448">
    <property type="entry name" value="Nucleotide-diphospho-sugar transferases"/>
    <property type="match status" value="1"/>
</dbReference>
<feature type="domain" description="Type II secretion system protein GspE N-terminal" evidence="5">
    <location>
        <begin position="88"/>
        <end position="156"/>
    </location>
</feature>
<dbReference type="Pfam" id="PF13632">
    <property type="entry name" value="Glyco_trans_2_3"/>
    <property type="match status" value="1"/>
</dbReference>
<feature type="transmembrane region" description="Helical" evidence="4">
    <location>
        <begin position="504"/>
        <end position="527"/>
    </location>
</feature>
<dbReference type="Gene3D" id="3.30.300.160">
    <property type="entry name" value="Type II secretion system, protein E, N-terminal domain"/>
    <property type="match status" value="1"/>
</dbReference>
<proteinExistence type="inferred from homology"/>
<name>A0ABT9XF34_9BACL</name>
<feature type="transmembrane region" description="Helical" evidence="4">
    <location>
        <begin position="183"/>
        <end position="202"/>
    </location>
</feature>
<keyword evidence="3" id="KW-0808">Transferase</keyword>
<dbReference type="PANTHER" id="PTHR43630:SF1">
    <property type="entry name" value="POLY-BETA-1,6-N-ACETYL-D-GLUCOSAMINE SYNTHASE"/>
    <property type="match status" value="1"/>
</dbReference>
<dbReference type="InterPro" id="IPR029044">
    <property type="entry name" value="Nucleotide-diphossugar_trans"/>
</dbReference>
<dbReference type="Proteomes" id="UP001232973">
    <property type="component" value="Unassembled WGS sequence"/>
</dbReference>
<evidence type="ECO:0000259" key="5">
    <source>
        <dbReference type="Pfam" id="PF05157"/>
    </source>
</evidence>
<accession>A0ABT9XF34</accession>